<feature type="chain" id="PRO_5008719277" evidence="2">
    <location>
        <begin position="31"/>
        <end position="173"/>
    </location>
</feature>
<feature type="region of interest" description="Disordered" evidence="1">
    <location>
        <begin position="123"/>
        <end position="173"/>
    </location>
</feature>
<proteinExistence type="predicted"/>
<evidence type="ECO:0000313" key="4">
    <source>
        <dbReference type="Proteomes" id="UP000199408"/>
    </source>
</evidence>
<organism evidence="3 4">
    <name type="scientific">Micromonospora halophytica</name>
    <dbReference type="NCBI Taxonomy" id="47864"/>
    <lineage>
        <taxon>Bacteria</taxon>
        <taxon>Bacillati</taxon>
        <taxon>Actinomycetota</taxon>
        <taxon>Actinomycetes</taxon>
        <taxon>Micromonosporales</taxon>
        <taxon>Micromonosporaceae</taxon>
        <taxon>Micromonospora</taxon>
    </lineage>
</organism>
<keyword evidence="4" id="KW-1185">Reference proteome</keyword>
<dbReference type="RefSeq" id="WP_139131572.1">
    <property type="nucleotide sequence ID" value="NZ_FMDN01000021.1"/>
</dbReference>
<dbReference type="OrthoDB" id="3405601at2"/>
<gene>
    <name evidence="3" type="ORF">GA0070560_12113</name>
</gene>
<accession>A0A1C5J3B6</accession>
<dbReference type="Proteomes" id="UP000199408">
    <property type="component" value="Unassembled WGS sequence"/>
</dbReference>
<evidence type="ECO:0000313" key="3">
    <source>
        <dbReference type="EMBL" id="SCG65097.1"/>
    </source>
</evidence>
<feature type="signal peptide" evidence="2">
    <location>
        <begin position="1"/>
        <end position="30"/>
    </location>
</feature>
<evidence type="ECO:0000256" key="2">
    <source>
        <dbReference type="SAM" id="SignalP"/>
    </source>
</evidence>
<feature type="compositionally biased region" description="Polar residues" evidence="1">
    <location>
        <begin position="49"/>
        <end position="64"/>
    </location>
</feature>
<evidence type="ECO:0000256" key="1">
    <source>
        <dbReference type="SAM" id="MobiDB-lite"/>
    </source>
</evidence>
<sequence>MLETALAKLLTLKAGATVLAVTATGGVAVAAANGALPNPLTEAGAKPSAHSTGTPADQGKNTGPTGAKGTPSPSLVGLCRAYVAKATDNPGKALENPAFTVLVTTAGDREKVAAYCDTLLTAEKGRPSGRPSTRPSAAPSRPAGKPDTRPTAPETPRAENQGGGHRPSAPPTN</sequence>
<feature type="compositionally biased region" description="Low complexity" evidence="1">
    <location>
        <begin position="128"/>
        <end position="143"/>
    </location>
</feature>
<protein>
    <submittedName>
        <fullName evidence="3">Uncharacterized protein</fullName>
    </submittedName>
</protein>
<feature type="region of interest" description="Disordered" evidence="1">
    <location>
        <begin position="41"/>
        <end position="74"/>
    </location>
</feature>
<dbReference type="AlphaFoldDB" id="A0A1C5J3B6"/>
<reference evidence="4" key="1">
    <citation type="submission" date="2016-06" db="EMBL/GenBank/DDBJ databases">
        <authorList>
            <person name="Varghese N."/>
        </authorList>
    </citation>
    <scope>NUCLEOTIDE SEQUENCE [LARGE SCALE GENOMIC DNA]</scope>
    <source>
        <strain evidence="4">DSM 43171</strain>
    </source>
</reference>
<dbReference type="EMBL" id="FMDN01000021">
    <property type="protein sequence ID" value="SCG65097.1"/>
    <property type="molecule type" value="Genomic_DNA"/>
</dbReference>
<keyword evidence="2" id="KW-0732">Signal</keyword>
<dbReference type="STRING" id="47864.GA0070560_12113"/>
<name>A0A1C5J3B6_9ACTN</name>